<evidence type="ECO:0000313" key="3">
    <source>
        <dbReference type="Proteomes" id="UP000266673"/>
    </source>
</evidence>
<evidence type="ECO:0000313" key="2">
    <source>
        <dbReference type="EMBL" id="RIB04513.1"/>
    </source>
</evidence>
<dbReference type="EMBL" id="QKWP01002165">
    <property type="protein sequence ID" value="RIB04513.1"/>
    <property type="molecule type" value="Genomic_DNA"/>
</dbReference>
<keyword evidence="1" id="KW-0812">Transmembrane</keyword>
<keyword evidence="1" id="KW-0472">Membrane</keyword>
<keyword evidence="3" id="KW-1185">Reference proteome</keyword>
<evidence type="ECO:0000256" key="1">
    <source>
        <dbReference type="SAM" id="Phobius"/>
    </source>
</evidence>
<dbReference type="Proteomes" id="UP000266673">
    <property type="component" value="Unassembled WGS sequence"/>
</dbReference>
<feature type="transmembrane region" description="Helical" evidence="1">
    <location>
        <begin position="159"/>
        <end position="180"/>
    </location>
</feature>
<feature type="transmembrane region" description="Helical" evidence="1">
    <location>
        <begin position="77"/>
        <end position="98"/>
    </location>
</feature>
<protein>
    <recommendedName>
        <fullName evidence="4">G-protein coupled receptors family 3 profile domain-containing protein</fullName>
    </recommendedName>
</protein>
<proteinExistence type="predicted"/>
<evidence type="ECO:0008006" key="4">
    <source>
        <dbReference type="Google" id="ProtNLM"/>
    </source>
</evidence>
<dbReference type="Gene3D" id="1.20.1070.10">
    <property type="entry name" value="Rhodopsin 7-helix transmembrane proteins"/>
    <property type="match status" value="1"/>
</dbReference>
<feature type="transmembrane region" description="Helical" evidence="1">
    <location>
        <begin position="208"/>
        <end position="227"/>
    </location>
</feature>
<dbReference type="OrthoDB" id="2393256at2759"/>
<sequence>MDYLIQSYITTFCLGIGSMLSLYNLGVSIKYYFSRNYGKISDMFKIICNYSILWQFALLFGYYAAPSQVSLMECQALGYLYEIGKKVFRVAFAAYLLWRLRQMEKKRKDSVIGISLLIIMLIISIFSFIFIKPQVFQDSDLGPTPIYFCDYDDNQQTTIISWCSIIIDFIIYAYVTIRFVQILRHNSNQIVSETSNEPSEQTNSRVKLINWSLILASLSFLLVWFEFLDIQSDVMGSSLLVFVLKTLTFTVLSFAITVKNEIRPTNEVPVIRTVPENNGSENKEETTV</sequence>
<feature type="transmembrane region" description="Helical" evidence="1">
    <location>
        <begin position="110"/>
        <end position="131"/>
    </location>
</feature>
<dbReference type="AlphaFoldDB" id="A0A397UB31"/>
<comment type="caution">
    <text evidence="2">The sequence shown here is derived from an EMBL/GenBank/DDBJ whole genome shotgun (WGS) entry which is preliminary data.</text>
</comment>
<accession>A0A397UB31</accession>
<feature type="transmembrane region" description="Helical" evidence="1">
    <location>
        <begin position="46"/>
        <end position="65"/>
    </location>
</feature>
<gene>
    <name evidence="2" type="ORF">C2G38_2048374</name>
</gene>
<organism evidence="2 3">
    <name type="scientific">Gigaspora rosea</name>
    <dbReference type="NCBI Taxonomy" id="44941"/>
    <lineage>
        <taxon>Eukaryota</taxon>
        <taxon>Fungi</taxon>
        <taxon>Fungi incertae sedis</taxon>
        <taxon>Mucoromycota</taxon>
        <taxon>Glomeromycotina</taxon>
        <taxon>Glomeromycetes</taxon>
        <taxon>Diversisporales</taxon>
        <taxon>Gigasporaceae</taxon>
        <taxon>Gigaspora</taxon>
    </lineage>
</organism>
<feature type="transmembrane region" description="Helical" evidence="1">
    <location>
        <begin position="6"/>
        <end position="25"/>
    </location>
</feature>
<feature type="transmembrane region" description="Helical" evidence="1">
    <location>
        <begin position="239"/>
        <end position="258"/>
    </location>
</feature>
<keyword evidence="1" id="KW-1133">Transmembrane helix</keyword>
<name>A0A397UB31_9GLOM</name>
<reference evidence="2 3" key="1">
    <citation type="submission" date="2018-06" db="EMBL/GenBank/DDBJ databases">
        <title>Comparative genomics reveals the genomic features of Rhizophagus irregularis, R. cerebriforme, R. diaphanum and Gigaspora rosea, and their symbiotic lifestyle signature.</title>
        <authorList>
            <person name="Morin E."/>
            <person name="San Clemente H."/>
            <person name="Chen E.C.H."/>
            <person name="De La Providencia I."/>
            <person name="Hainaut M."/>
            <person name="Kuo A."/>
            <person name="Kohler A."/>
            <person name="Murat C."/>
            <person name="Tang N."/>
            <person name="Roy S."/>
            <person name="Loubradou J."/>
            <person name="Henrissat B."/>
            <person name="Grigoriev I.V."/>
            <person name="Corradi N."/>
            <person name="Roux C."/>
            <person name="Martin F.M."/>
        </authorList>
    </citation>
    <scope>NUCLEOTIDE SEQUENCE [LARGE SCALE GENOMIC DNA]</scope>
    <source>
        <strain evidence="2 3">DAOM 194757</strain>
    </source>
</reference>